<name>A0AA36MBG0_CYLNA</name>
<sequence length="118" mass="13186">MINLHFWSLISSGSRADQPQNDELVVMGLKSLSSLEATVGVYEETVSCVTVPKVTLTFLALETIYYYREHEIRASPIAGLYQHLRGNETMPFKQVITIVHTLDSSELGRCLLAERVGT</sequence>
<dbReference type="EMBL" id="CATQJL010000316">
    <property type="protein sequence ID" value="CAJ0605856.1"/>
    <property type="molecule type" value="Genomic_DNA"/>
</dbReference>
<reference evidence="1" key="1">
    <citation type="submission" date="2023-07" db="EMBL/GenBank/DDBJ databases">
        <authorList>
            <consortium name="CYATHOMIX"/>
        </authorList>
    </citation>
    <scope>NUCLEOTIDE SEQUENCE</scope>
    <source>
        <strain evidence="1">N/A</strain>
    </source>
</reference>
<evidence type="ECO:0000313" key="1">
    <source>
        <dbReference type="EMBL" id="CAJ0605856.1"/>
    </source>
</evidence>
<protein>
    <submittedName>
        <fullName evidence="1">Uncharacterized protein</fullName>
    </submittedName>
</protein>
<gene>
    <name evidence="1" type="ORF">CYNAS_LOCUS17839</name>
</gene>
<dbReference type="AlphaFoldDB" id="A0AA36MBG0"/>
<dbReference type="Proteomes" id="UP001176961">
    <property type="component" value="Unassembled WGS sequence"/>
</dbReference>
<keyword evidence="2" id="KW-1185">Reference proteome</keyword>
<accession>A0AA36MBG0</accession>
<evidence type="ECO:0000313" key="2">
    <source>
        <dbReference type="Proteomes" id="UP001176961"/>
    </source>
</evidence>
<comment type="caution">
    <text evidence="1">The sequence shown here is derived from an EMBL/GenBank/DDBJ whole genome shotgun (WGS) entry which is preliminary data.</text>
</comment>
<proteinExistence type="predicted"/>
<organism evidence="1 2">
    <name type="scientific">Cylicocyclus nassatus</name>
    <name type="common">Nematode worm</name>
    <dbReference type="NCBI Taxonomy" id="53992"/>
    <lineage>
        <taxon>Eukaryota</taxon>
        <taxon>Metazoa</taxon>
        <taxon>Ecdysozoa</taxon>
        <taxon>Nematoda</taxon>
        <taxon>Chromadorea</taxon>
        <taxon>Rhabditida</taxon>
        <taxon>Rhabditina</taxon>
        <taxon>Rhabditomorpha</taxon>
        <taxon>Strongyloidea</taxon>
        <taxon>Strongylidae</taxon>
        <taxon>Cylicocyclus</taxon>
    </lineage>
</organism>